<keyword evidence="11" id="KW-1185">Reference proteome</keyword>
<dbReference type="PROSITE" id="PS50903">
    <property type="entry name" value="RUBREDOXIN_LIKE"/>
    <property type="match status" value="1"/>
</dbReference>
<evidence type="ECO:0000313" key="11">
    <source>
        <dbReference type="Proteomes" id="UP000199602"/>
    </source>
</evidence>
<dbReference type="Gene3D" id="2.20.28.10">
    <property type="match status" value="1"/>
</dbReference>
<dbReference type="RefSeq" id="WP_234970980.1">
    <property type="nucleotide sequence ID" value="NZ_FNIN01000011.1"/>
</dbReference>
<dbReference type="FunFam" id="2.20.28.10:FF:000001">
    <property type="entry name" value="Rubredoxin"/>
    <property type="match status" value="1"/>
</dbReference>
<accession>A0A1H0F9E2</accession>
<dbReference type="AlphaFoldDB" id="A0A1H0F9E2"/>
<dbReference type="PANTHER" id="PTHR47627">
    <property type="entry name" value="RUBREDOXIN"/>
    <property type="match status" value="1"/>
</dbReference>
<sequence>MTNPENMWQCQVSNCGYIYNPDKGDRKAKIPKGTAFEDLPEDWKCPVCGATKKSFRPLGGPNAVK</sequence>
<dbReference type="InterPro" id="IPR024934">
    <property type="entry name" value="Rubredoxin-like_dom"/>
</dbReference>
<comment type="cofactor">
    <cofactor evidence="1 8">
        <name>Fe(3+)</name>
        <dbReference type="ChEBI" id="CHEBI:29034"/>
    </cofactor>
</comment>
<dbReference type="InterPro" id="IPR024935">
    <property type="entry name" value="Rubredoxin_dom"/>
</dbReference>
<dbReference type="SUPFAM" id="SSF57802">
    <property type="entry name" value="Rubredoxin-like"/>
    <property type="match status" value="1"/>
</dbReference>
<evidence type="ECO:0000256" key="5">
    <source>
        <dbReference type="ARBA" id="ARBA00022723"/>
    </source>
</evidence>
<evidence type="ECO:0000256" key="3">
    <source>
        <dbReference type="ARBA" id="ARBA00005337"/>
    </source>
</evidence>
<reference evidence="10 11" key="1">
    <citation type="submission" date="2016-10" db="EMBL/GenBank/DDBJ databases">
        <authorList>
            <person name="de Groot N.N."/>
        </authorList>
    </citation>
    <scope>NUCLEOTIDE SEQUENCE [LARGE SCALE GENOMIC DNA]</scope>
    <source>
        <strain evidence="10 11">DSM 15269</strain>
    </source>
</reference>
<dbReference type="EMBL" id="FNIN01000011">
    <property type="protein sequence ID" value="SDN91256.1"/>
    <property type="molecule type" value="Genomic_DNA"/>
</dbReference>
<comment type="function">
    <text evidence="2">Rubredoxin is a small nonheme, iron protein lacking acid-labile sulfide. Its single Fe, chelated to 4 Cys, functions as an electron acceptor and may also stabilize the conformation of the molecule.</text>
</comment>
<keyword evidence="7 8" id="KW-0408">Iron</keyword>
<evidence type="ECO:0000256" key="7">
    <source>
        <dbReference type="ARBA" id="ARBA00023004"/>
    </source>
</evidence>
<protein>
    <recommendedName>
        <fullName evidence="8">Rubredoxin</fullName>
    </recommendedName>
</protein>
<evidence type="ECO:0000256" key="1">
    <source>
        <dbReference type="ARBA" id="ARBA00001965"/>
    </source>
</evidence>
<evidence type="ECO:0000256" key="6">
    <source>
        <dbReference type="ARBA" id="ARBA00022982"/>
    </source>
</evidence>
<evidence type="ECO:0000259" key="9">
    <source>
        <dbReference type="PROSITE" id="PS50903"/>
    </source>
</evidence>
<dbReference type="STRING" id="206665.SAMN04488516_11142"/>
<comment type="similarity">
    <text evidence="3 8">Belongs to the rubredoxin family.</text>
</comment>
<feature type="domain" description="Rubredoxin-like" evidence="9">
    <location>
        <begin position="15"/>
        <end position="58"/>
    </location>
</feature>
<dbReference type="PROSITE" id="PS00202">
    <property type="entry name" value="RUBREDOXIN"/>
    <property type="match status" value="1"/>
</dbReference>
<organism evidence="10 11">
    <name type="scientific">Desulfonauticus submarinus</name>
    <dbReference type="NCBI Taxonomy" id="206665"/>
    <lineage>
        <taxon>Bacteria</taxon>
        <taxon>Pseudomonadati</taxon>
        <taxon>Thermodesulfobacteriota</taxon>
        <taxon>Desulfovibrionia</taxon>
        <taxon>Desulfovibrionales</taxon>
        <taxon>Desulfonauticaceae</taxon>
        <taxon>Desulfonauticus</taxon>
    </lineage>
</organism>
<dbReference type="GO" id="GO:0043448">
    <property type="term" value="P:alkane catabolic process"/>
    <property type="evidence" value="ECO:0007669"/>
    <property type="project" value="TreeGrafter"/>
</dbReference>
<dbReference type="CDD" id="cd00730">
    <property type="entry name" value="rubredoxin"/>
    <property type="match status" value="1"/>
</dbReference>
<dbReference type="GO" id="GO:0005506">
    <property type="term" value="F:iron ion binding"/>
    <property type="evidence" value="ECO:0007669"/>
    <property type="project" value="UniProtKB-UniRule"/>
</dbReference>
<dbReference type="Pfam" id="PF00301">
    <property type="entry name" value="Rubredoxin"/>
    <property type="match status" value="1"/>
</dbReference>
<proteinExistence type="inferred from homology"/>
<keyword evidence="4" id="KW-0813">Transport</keyword>
<evidence type="ECO:0000313" key="10">
    <source>
        <dbReference type="EMBL" id="SDN91256.1"/>
    </source>
</evidence>
<evidence type="ECO:0000256" key="4">
    <source>
        <dbReference type="ARBA" id="ARBA00022448"/>
    </source>
</evidence>
<evidence type="ECO:0000256" key="2">
    <source>
        <dbReference type="ARBA" id="ARBA00002360"/>
    </source>
</evidence>
<dbReference type="InterPro" id="IPR050526">
    <property type="entry name" value="Rubredoxin_ET"/>
</dbReference>
<dbReference type="PRINTS" id="PR00163">
    <property type="entry name" value="RUBREDOXIN"/>
</dbReference>
<keyword evidence="5 8" id="KW-0479">Metal-binding</keyword>
<dbReference type="PANTHER" id="PTHR47627:SF1">
    <property type="entry name" value="RUBREDOXIN-1-RELATED"/>
    <property type="match status" value="1"/>
</dbReference>
<keyword evidence="6 8" id="KW-0249">Electron transport</keyword>
<dbReference type="InterPro" id="IPR018527">
    <property type="entry name" value="Rubredoxin_Fe_BS"/>
</dbReference>
<name>A0A1H0F9E2_9BACT</name>
<dbReference type="Proteomes" id="UP000199602">
    <property type="component" value="Unassembled WGS sequence"/>
</dbReference>
<evidence type="ECO:0000256" key="8">
    <source>
        <dbReference type="RuleBase" id="RU003820"/>
    </source>
</evidence>
<dbReference type="GO" id="GO:0009055">
    <property type="term" value="F:electron transfer activity"/>
    <property type="evidence" value="ECO:0007669"/>
    <property type="project" value="TreeGrafter"/>
</dbReference>
<gene>
    <name evidence="10" type="ORF">SAMN04488516_11142</name>
</gene>